<protein>
    <submittedName>
        <fullName evidence="2">Uncharacterized protein</fullName>
    </submittedName>
</protein>
<keyword evidence="3" id="KW-1185">Reference proteome</keyword>
<dbReference type="OrthoDB" id="4935642at2759"/>
<proteinExistence type="predicted"/>
<evidence type="ECO:0000313" key="3">
    <source>
        <dbReference type="Proteomes" id="UP000807353"/>
    </source>
</evidence>
<gene>
    <name evidence="2" type="ORF">BDZ94DRAFT_1263089</name>
</gene>
<accession>A0A9P5Y3M6</accession>
<dbReference type="EMBL" id="MU150280">
    <property type="protein sequence ID" value="KAF9461683.1"/>
    <property type="molecule type" value="Genomic_DNA"/>
</dbReference>
<comment type="caution">
    <text evidence="2">The sequence shown here is derived from an EMBL/GenBank/DDBJ whole genome shotgun (WGS) entry which is preliminary data.</text>
</comment>
<organism evidence="2 3">
    <name type="scientific">Collybia nuda</name>
    <dbReference type="NCBI Taxonomy" id="64659"/>
    <lineage>
        <taxon>Eukaryota</taxon>
        <taxon>Fungi</taxon>
        <taxon>Dikarya</taxon>
        <taxon>Basidiomycota</taxon>
        <taxon>Agaricomycotina</taxon>
        <taxon>Agaricomycetes</taxon>
        <taxon>Agaricomycetidae</taxon>
        <taxon>Agaricales</taxon>
        <taxon>Tricholomatineae</taxon>
        <taxon>Clitocybaceae</taxon>
        <taxon>Collybia</taxon>
    </lineage>
</organism>
<sequence>MKTSASFFAVVASLMPTLTMGFIAAPWSISNVPSSGLKDITFPFSLANAPHKTGYLFHQQFNFNGQPDAGYTGFQPRPDAKGKPVLHIDFATYIPSARTDDKNCSPGADGRPGVSCSVEFSGSYNHTYDLEIRNTGGTTWVETAIDTTTKQRIHVGSYTLPKGTGGVLGARDSSIEFRPWVVGSSCSLLPKTAVVFGTPKTSTPGAGAGNVGDGWEFGDCFQTEDFTTQTSAKGVEIHLGLAA</sequence>
<evidence type="ECO:0000256" key="1">
    <source>
        <dbReference type="SAM" id="SignalP"/>
    </source>
</evidence>
<feature type="signal peptide" evidence="1">
    <location>
        <begin position="1"/>
        <end position="21"/>
    </location>
</feature>
<name>A0A9P5Y3M6_9AGAR</name>
<reference evidence="2" key="1">
    <citation type="submission" date="2020-11" db="EMBL/GenBank/DDBJ databases">
        <authorList>
            <consortium name="DOE Joint Genome Institute"/>
            <person name="Ahrendt S."/>
            <person name="Riley R."/>
            <person name="Andreopoulos W."/>
            <person name="Labutti K."/>
            <person name="Pangilinan J."/>
            <person name="Ruiz-Duenas F.J."/>
            <person name="Barrasa J.M."/>
            <person name="Sanchez-Garcia M."/>
            <person name="Camarero S."/>
            <person name="Miyauchi S."/>
            <person name="Serrano A."/>
            <person name="Linde D."/>
            <person name="Babiker R."/>
            <person name="Drula E."/>
            <person name="Ayuso-Fernandez I."/>
            <person name="Pacheco R."/>
            <person name="Padilla G."/>
            <person name="Ferreira P."/>
            <person name="Barriuso J."/>
            <person name="Kellner H."/>
            <person name="Castanera R."/>
            <person name="Alfaro M."/>
            <person name="Ramirez L."/>
            <person name="Pisabarro A.G."/>
            <person name="Kuo A."/>
            <person name="Tritt A."/>
            <person name="Lipzen A."/>
            <person name="He G."/>
            <person name="Yan M."/>
            <person name="Ng V."/>
            <person name="Cullen D."/>
            <person name="Martin F."/>
            <person name="Rosso M.-N."/>
            <person name="Henrissat B."/>
            <person name="Hibbett D."/>
            <person name="Martinez A.T."/>
            <person name="Grigoriev I.V."/>
        </authorList>
    </citation>
    <scope>NUCLEOTIDE SEQUENCE</scope>
    <source>
        <strain evidence="2">CBS 247.69</strain>
    </source>
</reference>
<evidence type="ECO:0000313" key="2">
    <source>
        <dbReference type="EMBL" id="KAF9461683.1"/>
    </source>
</evidence>
<feature type="chain" id="PRO_5040263764" evidence="1">
    <location>
        <begin position="22"/>
        <end position="243"/>
    </location>
</feature>
<keyword evidence="1" id="KW-0732">Signal</keyword>
<dbReference type="AlphaFoldDB" id="A0A9P5Y3M6"/>
<dbReference type="Proteomes" id="UP000807353">
    <property type="component" value="Unassembled WGS sequence"/>
</dbReference>